<dbReference type="HOGENOM" id="CLU_1265254_0_0_7"/>
<sequence>MLKIKKMVCVLGLIGTIIAGLSSPVFAVVIYDQGLSDTDNYGFISNIGGDLSADNFVVTDDTVLQLMTWYGMYGAAGAGTVDSFDIQIFDMAGTELFGKSYVSNIDKSYSGFDDAYGEMIYQYQVSVSDWAVSAGSYLLSISNSNTYFSEWYWADGLGGDGASYYFDSGAWVAEYIGIDMAFTLEGEQAVAPAPEPSTFVLFAFGTLGMAALGRRVKA</sequence>
<reference evidence="3 4" key="2">
    <citation type="submission" date="2012-02" db="EMBL/GenBank/DDBJ databases">
        <title>Improved High-Quality Draft sequence of Desulfobacter postgatei 2ac9.</title>
        <authorList>
            <consortium name="US DOE Joint Genome Institute"/>
            <person name="Lucas S."/>
            <person name="Han J."/>
            <person name="Lapidus A."/>
            <person name="Cheng J.-F."/>
            <person name="Goodwin L."/>
            <person name="Pitluck S."/>
            <person name="Peters L."/>
            <person name="Ovchinnikova G."/>
            <person name="Held B."/>
            <person name="Detter J.C."/>
            <person name="Han C."/>
            <person name="Tapia R."/>
            <person name="Land M."/>
            <person name="Hauser L."/>
            <person name="Kyrpides N."/>
            <person name="Ivanova N."/>
            <person name="Pagani I."/>
            <person name="Orellana R."/>
            <person name="Lovley D."/>
            <person name="Woyke T."/>
        </authorList>
    </citation>
    <scope>NUCLEOTIDE SEQUENCE [LARGE SCALE GENOMIC DNA]</scope>
    <source>
        <strain evidence="3 4">2ac9</strain>
    </source>
</reference>
<accession>I5B633</accession>
<dbReference type="NCBIfam" id="TIGR02595">
    <property type="entry name" value="PEP_CTERM"/>
    <property type="match status" value="1"/>
</dbReference>
<protein>
    <submittedName>
        <fullName evidence="3">PEP-CTERM putative exosortase interaction domain-containing protein</fullName>
    </submittedName>
</protein>
<feature type="signal peptide" evidence="1">
    <location>
        <begin position="1"/>
        <end position="27"/>
    </location>
</feature>
<evidence type="ECO:0000259" key="2">
    <source>
        <dbReference type="Pfam" id="PF07589"/>
    </source>
</evidence>
<gene>
    <name evidence="3" type="ORF">DespoDRAFT_03156</name>
</gene>
<dbReference type="STRING" id="879212.DespoDRAFT_03156"/>
<reference evidence="3 4" key="1">
    <citation type="submission" date="2011-09" db="EMBL/GenBank/DDBJ databases">
        <authorList>
            <consortium name="US DOE Joint Genome Institute (JGI-PGF)"/>
            <person name="Lucas S."/>
            <person name="Han J."/>
            <person name="Lapidus A."/>
            <person name="Cheng J.-F."/>
            <person name="Goodwin L."/>
            <person name="Pitluck S."/>
            <person name="Peters L."/>
            <person name="Land M.L."/>
            <person name="Hauser L."/>
            <person name="Orellana R."/>
            <person name="Lovley D."/>
            <person name="Woyke T.J."/>
        </authorList>
    </citation>
    <scope>NUCLEOTIDE SEQUENCE [LARGE SCALE GENOMIC DNA]</scope>
    <source>
        <strain evidence="3 4">2ac9</strain>
    </source>
</reference>
<evidence type="ECO:0000313" key="4">
    <source>
        <dbReference type="Proteomes" id="UP000005778"/>
    </source>
</evidence>
<feature type="chain" id="PRO_5003699407" evidence="1">
    <location>
        <begin position="28"/>
        <end position="218"/>
    </location>
</feature>
<organism evidence="3 4">
    <name type="scientific">Desulfobacter postgatei 2ac9</name>
    <dbReference type="NCBI Taxonomy" id="879212"/>
    <lineage>
        <taxon>Bacteria</taxon>
        <taxon>Pseudomonadati</taxon>
        <taxon>Thermodesulfobacteriota</taxon>
        <taxon>Desulfobacteria</taxon>
        <taxon>Desulfobacterales</taxon>
        <taxon>Desulfobacteraceae</taxon>
        <taxon>Desulfobacter</taxon>
    </lineage>
</organism>
<feature type="domain" description="Ice-binding protein C-terminal" evidence="2">
    <location>
        <begin position="192"/>
        <end position="215"/>
    </location>
</feature>
<proteinExistence type="predicted"/>
<dbReference type="AlphaFoldDB" id="I5B633"/>
<dbReference type="eggNOG" id="ENOG502ZP8I">
    <property type="taxonomic scope" value="Bacteria"/>
</dbReference>
<dbReference type="Pfam" id="PF07589">
    <property type="entry name" value="PEP-CTERM"/>
    <property type="match status" value="1"/>
</dbReference>
<dbReference type="InterPro" id="IPR013424">
    <property type="entry name" value="Ice-binding_C"/>
</dbReference>
<dbReference type="Proteomes" id="UP000005778">
    <property type="component" value="Chromosome"/>
</dbReference>
<keyword evidence="1" id="KW-0732">Signal</keyword>
<keyword evidence="4" id="KW-1185">Reference proteome</keyword>
<dbReference type="RefSeq" id="WP_004074639.1">
    <property type="nucleotide sequence ID" value="NZ_CM001488.1"/>
</dbReference>
<evidence type="ECO:0000256" key="1">
    <source>
        <dbReference type="SAM" id="SignalP"/>
    </source>
</evidence>
<evidence type="ECO:0000313" key="3">
    <source>
        <dbReference type="EMBL" id="EIM64946.1"/>
    </source>
</evidence>
<dbReference type="EMBL" id="CM001488">
    <property type="protein sequence ID" value="EIM64946.1"/>
    <property type="molecule type" value="Genomic_DNA"/>
</dbReference>
<name>I5B633_9BACT</name>